<comment type="caution">
    <text evidence="2">The sequence shown here is derived from an EMBL/GenBank/DDBJ whole genome shotgun (WGS) entry which is preliminary data.</text>
</comment>
<organism evidence="2 3">
    <name type="scientific">Neisseria bacilliformis ATCC BAA-1200</name>
    <dbReference type="NCBI Taxonomy" id="888742"/>
    <lineage>
        <taxon>Bacteria</taxon>
        <taxon>Pseudomonadati</taxon>
        <taxon>Pseudomonadota</taxon>
        <taxon>Betaproteobacteria</taxon>
        <taxon>Neisseriales</taxon>
        <taxon>Neisseriaceae</taxon>
        <taxon>Neisseria</taxon>
    </lineage>
</organism>
<dbReference type="EMBL" id="AFAY01000045">
    <property type="protein sequence ID" value="EGF10175.1"/>
    <property type="molecule type" value="Genomic_DNA"/>
</dbReference>
<reference evidence="2 3" key="1">
    <citation type="submission" date="2011-02" db="EMBL/GenBank/DDBJ databases">
        <authorList>
            <person name="Muzny D."/>
            <person name="Qin X."/>
            <person name="Deng J."/>
            <person name="Jiang H."/>
            <person name="Liu Y."/>
            <person name="Qu J."/>
            <person name="Song X.-Z."/>
            <person name="Zhang L."/>
            <person name="Thornton R."/>
            <person name="Coyle M."/>
            <person name="Francisco L."/>
            <person name="Jackson L."/>
            <person name="Javaid M."/>
            <person name="Korchina V."/>
            <person name="Kovar C."/>
            <person name="Mata R."/>
            <person name="Mathew T."/>
            <person name="Ngo R."/>
            <person name="Nguyen L."/>
            <person name="Nguyen N."/>
            <person name="Okwuonu G."/>
            <person name="Ongeri F."/>
            <person name="Pham C."/>
            <person name="Simmons D."/>
            <person name="Wilczek-Boney K."/>
            <person name="Hale W."/>
            <person name="Jakkamsetti A."/>
            <person name="Pham P."/>
            <person name="Ruth R."/>
            <person name="San Lucas F."/>
            <person name="Warren J."/>
            <person name="Zhang J."/>
            <person name="Zhao Z."/>
            <person name="Zhou C."/>
            <person name="Zhu D."/>
            <person name="Lee S."/>
            <person name="Bess C."/>
            <person name="Blankenburg K."/>
            <person name="Forbes L."/>
            <person name="Fu Q."/>
            <person name="Gubbala S."/>
            <person name="Hirani K."/>
            <person name="Jayaseelan J.C."/>
            <person name="Lara F."/>
            <person name="Munidasa M."/>
            <person name="Palculict T."/>
            <person name="Patil S."/>
            <person name="Pu L.-L."/>
            <person name="Saada N."/>
            <person name="Tang L."/>
            <person name="Weissenberger G."/>
            <person name="Zhu Y."/>
            <person name="Hemphill L."/>
            <person name="Shang Y."/>
            <person name="Youmans B."/>
            <person name="Ayvaz T."/>
            <person name="Ross M."/>
            <person name="Santibanez J."/>
            <person name="Aqrawi P."/>
            <person name="Gross S."/>
            <person name="Joshi V."/>
            <person name="Fowler G."/>
            <person name="Nazareth L."/>
            <person name="Reid J."/>
            <person name="Worley K."/>
            <person name="Petrosino J."/>
            <person name="Highlander S."/>
            <person name="Gibbs R."/>
        </authorList>
    </citation>
    <scope>NUCLEOTIDE SEQUENCE [LARGE SCALE GENOMIC DNA]</scope>
    <source>
        <strain evidence="2 3">ATCC BAA-1200</strain>
    </source>
</reference>
<sequence>MSPQGDARVPCCPTNPCVSPKKQNRVRGLRHTPTKRQRPSESTHSP</sequence>
<evidence type="ECO:0000313" key="2">
    <source>
        <dbReference type="EMBL" id="EGF10175.1"/>
    </source>
</evidence>
<feature type="region of interest" description="Disordered" evidence="1">
    <location>
        <begin position="1"/>
        <end position="46"/>
    </location>
</feature>
<protein>
    <submittedName>
        <fullName evidence="2">Uncharacterized protein</fullName>
    </submittedName>
</protein>
<name>F2BEH8_9NEIS</name>
<accession>F2BEH8</accession>
<proteinExistence type="predicted"/>
<dbReference type="AlphaFoldDB" id="F2BEH8"/>
<feature type="compositionally biased region" description="Basic residues" evidence="1">
    <location>
        <begin position="22"/>
        <end position="37"/>
    </location>
</feature>
<evidence type="ECO:0000313" key="3">
    <source>
        <dbReference type="Proteomes" id="UP000004105"/>
    </source>
</evidence>
<dbReference type="Proteomes" id="UP000004105">
    <property type="component" value="Unassembled WGS sequence"/>
</dbReference>
<evidence type="ECO:0000256" key="1">
    <source>
        <dbReference type="SAM" id="MobiDB-lite"/>
    </source>
</evidence>
<dbReference type="HOGENOM" id="CLU_215388_0_0_4"/>
<keyword evidence="3" id="KW-1185">Reference proteome</keyword>
<gene>
    <name evidence="2" type="ORF">HMPREF9123_2134</name>
</gene>